<keyword evidence="4 8" id="KW-0812">Transmembrane</keyword>
<name>A0ABT0ANP6_9LACT</name>
<feature type="transmembrane region" description="Helical" evidence="8">
    <location>
        <begin position="193"/>
        <end position="215"/>
    </location>
</feature>
<dbReference type="InterPro" id="IPR050879">
    <property type="entry name" value="Acyltransferase_3"/>
</dbReference>
<gene>
    <name evidence="11" type="ORF">GYN19_09340</name>
</gene>
<proteinExistence type="predicted"/>
<evidence type="ECO:0000256" key="4">
    <source>
        <dbReference type="ARBA" id="ARBA00022692"/>
    </source>
</evidence>
<dbReference type="Pfam" id="PF01757">
    <property type="entry name" value="Acyl_transf_3"/>
    <property type="match status" value="1"/>
</dbReference>
<accession>A0ABT0ANP6</accession>
<evidence type="ECO:0000256" key="3">
    <source>
        <dbReference type="ARBA" id="ARBA00022679"/>
    </source>
</evidence>
<dbReference type="Gene3D" id="3.40.50.1110">
    <property type="entry name" value="SGNH hydrolase"/>
    <property type="match status" value="1"/>
</dbReference>
<feature type="transmembrane region" description="Helical" evidence="8">
    <location>
        <begin position="290"/>
        <end position="312"/>
    </location>
</feature>
<keyword evidence="3" id="KW-0808">Transferase</keyword>
<dbReference type="EMBL" id="JAAEDA010000015">
    <property type="protein sequence ID" value="MCJ1978153.1"/>
    <property type="molecule type" value="Genomic_DNA"/>
</dbReference>
<keyword evidence="2" id="KW-1003">Cell membrane</keyword>
<evidence type="ECO:0000256" key="6">
    <source>
        <dbReference type="ARBA" id="ARBA00023136"/>
    </source>
</evidence>
<feature type="transmembrane region" description="Helical" evidence="8">
    <location>
        <begin position="12"/>
        <end position="29"/>
    </location>
</feature>
<organism evidence="11 12">
    <name type="scientific">Pseudolactococcus paracarnosus</name>
    <dbReference type="NCBI Taxonomy" id="2749962"/>
    <lineage>
        <taxon>Bacteria</taxon>
        <taxon>Bacillati</taxon>
        <taxon>Bacillota</taxon>
        <taxon>Bacilli</taxon>
        <taxon>Lactobacillales</taxon>
        <taxon>Streptococcaceae</taxon>
        <taxon>Pseudolactococcus</taxon>
    </lineage>
</organism>
<dbReference type="GO" id="GO:0016746">
    <property type="term" value="F:acyltransferase activity"/>
    <property type="evidence" value="ECO:0007669"/>
    <property type="project" value="UniProtKB-KW"/>
</dbReference>
<evidence type="ECO:0000256" key="8">
    <source>
        <dbReference type="SAM" id="Phobius"/>
    </source>
</evidence>
<evidence type="ECO:0000313" key="12">
    <source>
        <dbReference type="Proteomes" id="UP001522462"/>
    </source>
</evidence>
<feature type="domain" description="SGNH" evidence="10">
    <location>
        <begin position="401"/>
        <end position="613"/>
    </location>
</feature>
<evidence type="ECO:0000256" key="1">
    <source>
        <dbReference type="ARBA" id="ARBA00004651"/>
    </source>
</evidence>
<keyword evidence="5 8" id="KW-1133">Transmembrane helix</keyword>
<dbReference type="InterPro" id="IPR036514">
    <property type="entry name" value="SGNH_hydro_sf"/>
</dbReference>
<dbReference type="InterPro" id="IPR002656">
    <property type="entry name" value="Acyl_transf_3_dom"/>
</dbReference>
<feature type="transmembrane region" description="Helical" evidence="8">
    <location>
        <begin position="249"/>
        <end position="269"/>
    </location>
</feature>
<reference evidence="11 12" key="1">
    <citation type="journal article" date="2022" name="Microbiol. Res.">
        <title>Comparative genome analysis, predicted lifestyle and antimicrobial strategies of Lactococcus carnosus and Lactococcus paracarnosus isolated from meat.</title>
        <authorList>
            <person name="Werum V."/>
            <person name="Ehrmann M."/>
            <person name="Vogel R."/>
            <person name="Hilgarth M."/>
        </authorList>
    </citation>
    <scope>NUCLEOTIDE SEQUENCE [LARGE SCALE GENOMIC DNA]</scope>
    <source>
        <strain evidence="11 12">TMW21897</strain>
    </source>
</reference>
<protein>
    <submittedName>
        <fullName evidence="11">Acyltransferase</fullName>
    </submittedName>
</protein>
<dbReference type="Proteomes" id="UP001522462">
    <property type="component" value="Unassembled WGS sequence"/>
</dbReference>
<feature type="transmembrane region" description="Helical" evidence="8">
    <location>
        <begin position="166"/>
        <end position="187"/>
    </location>
</feature>
<dbReference type="InterPro" id="IPR043968">
    <property type="entry name" value="SGNH"/>
</dbReference>
<evidence type="ECO:0000256" key="5">
    <source>
        <dbReference type="ARBA" id="ARBA00022989"/>
    </source>
</evidence>
<feature type="transmembrane region" description="Helical" evidence="8">
    <location>
        <begin position="131"/>
        <end position="154"/>
    </location>
</feature>
<dbReference type="PANTHER" id="PTHR23028">
    <property type="entry name" value="ACETYLTRANSFERASE"/>
    <property type="match status" value="1"/>
</dbReference>
<dbReference type="PANTHER" id="PTHR23028:SF53">
    <property type="entry name" value="ACYL_TRANSF_3 DOMAIN-CONTAINING PROTEIN"/>
    <property type="match status" value="1"/>
</dbReference>
<evidence type="ECO:0000259" key="10">
    <source>
        <dbReference type="Pfam" id="PF19040"/>
    </source>
</evidence>
<dbReference type="RefSeq" id="WP_243915123.1">
    <property type="nucleotide sequence ID" value="NZ_JAAECY010000022.1"/>
</dbReference>
<keyword evidence="6 8" id="KW-0472">Membrane</keyword>
<sequence>MKRLTYLDSFRGLAVVCVLLFHFNIFPNGFLGVEIFFVVSGYIITFLLVQEWMGTKKINLKDFYARRIARIYPPLLLMVLTTTLLFVNFPIISITNKFFSEVRYTAFGLTNWYELFHNSGYWENGVKSPLLHVWSLAIELQFYFFYPLIYKLFFNKKMSNNDFKKRFILLISTFICLLFTLTFFLSYHLNFNTLYYATFSRISSFFIGGLMGGLACLGIQNFIKSKWITLLTSLSLIGMTPLFSLNNIILFRGIILIYTTLLGILLLNIHQNKDDFIVSKIFQTKFFSSIGLISFSLYLWHIPILIFLNQQLVLNTFHINIKNYLLTTIQIMLSIILACLSYFLVEKNSIKSKSGILCLSLIFPLLLLGMTTEQVDARLKIIHVQKTVSQKWIDSAPIVTQGKEPLLIVGDSWSRRLAFGLDQYQKINKKNQYQILLYGVGNGSIMDPDYFNQNNQHVLPFKSLDNYLSYWDSAIKTYNPKKVLLVSGLADQAPMVIKGKETRVGDDYFNEIYQENFSKIINFFQSKGIKVYVTNTPKNARNHNQSELALNKVSDDMGKCFDDATSKQSKIQILNLKKLLSNGDKQISKTIIDNIYMYDETNHPSYDGSYYIGDWLFKNLK</sequence>
<feature type="transmembrane region" description="Helical" evidence="8">
    <location>
        <begin position="324"/>
        <end position="344"/>
    </location>
</feature>
<evidence type="ECO:0000256" key="2">
    <source>
        <dbReference type="ARBA" id="ARBA00022475"/>
    </source>
</evidence>
<feature type="transmembrane region" description="Helical" evidence="8">
    <location>
        <begin position="356"/>
        <end position="372"/>
    </location>
</feature>
<feature type="transmembrane region" description="Helical" evidence="8">
    <location>
        <begin position="227"/>
        <end position="243"/>
    </location>
</feature>
<dbReference type="Pfam" id="PF19040">
    <property type="entry name" value="SGNH"/>
    <property type="match status" value="1"/>
</dbReference>
<feature type="transmembrane region" description="Helical" evidence="8">
    <location>
        <begin position="35"/>
        <end position="54"/>
    </location>
</feature>
<dbReference type="SUPFAM" id="SSF52266">
    <property type="entry name" value="SGNH hydrolase"/>
    <property type="match status" value="1"/>
</dbReference>
<feature type="transmembrane region" description="Helical" evidence="8">
    <location>
        <begin position="75"/>
        <end position="94"/>
    </location>
</feature>
<feature type="domain" description="Acyltransferase 3" evidence="9">
    <location>
        <begin position="5"/>
        <end position="340"/>
    </location>
</feature>
<comment type="subcellular location">
    <subcellularLocation>
        <location evidence="1">Cell membrane</location>
        <topology evidence="1">Multi-pass membrane protein</topology>
    </subcellularLocation>
</comment>
<evidence type="ECO:0000256" key="7">
    <source>
        <dbReference type="ARBA" id="ARBA00023315"/>
    </source>
</evidence>
<evidence type="ECO:0000313" key="11">
    <source>
        <dbReference type="EMBL" id="MCJ1978153.1"/>
    </source>
</evidence>
<keyword evidence="7 11" id="KW-0012">Acyltransferase</keyword>
<evidence type="ECO:0000259" key="9">
    <source>
        <dbReference type="Pfam" id="PF01757"/>
    </source>
</evidence>
<comment type="caution">
    <text evidence="11">The sequence shown here is derived from an EMBL/GenBank/DDBJ whole genome shotgun (WGS) entry which is preliminary data.</text>
</comment>
<keyword evidence="12" id="KW-1185">Reference proteome</keyword>